<evidence type="ECO:0000313" key="4">
    <source>
        <dbReference type="EMBL" id="MBD0832117.1"/>
    </source>
</evidence>
<evidence type="ECO:0000256" key="2">
    <source>
        <dbReference type="ARBA" id="ARBA00022598"/>
    </source>
</evidence>
<organism evidence="4 5">
    <name type="scientific">Aestuariibaculum sediminum</name>
    <dbReference type="NCBI Taxonomy" id="2770637"/>
    <lineage>
        <taxon>Bacteria</taxon>
        <taxon>Pseudomonadati</taxon>
        <taxon>Bacteroidota</taxon>
        <taxon>Flavobacteriia</taxon>
        <taxon>Flavobacteriales</taxon>
        <taxon>Flavobacteriaceae</taxon>
    </lineage>
</organism>
<dbReference type="Gene3D" id="3.40.50.12780">
    <property type="entry name" value="N-terminal domain of ligase-like"/>
    <property type="match status" value="1"/>
</dbReference>
<dbReference type="InterPro" id="IPR045851">
    <property type="entry name" value="AMP-bd_C_sf"/>
</dbReference>
<dbReference type="InterPro" id="IPR042099">
    <property type="entry name" value="ANL_N_sf"/>
</dbReference>
<dbReference type="GO" id="GO:0006631">
    <property type="term" value="P:fatty acid metabolic process"/>
    <property type="evidence" value="ECO:0007669"/>
    <property type="project" value="TreeGrafter"/>
</dbReference>
<protein>
    <submittedName>
        <fullName evidence="4">AMP-binding protein</fullName>
    </submittedName>
</protein>
<dbReference type="EMBL" id="JACVXB010000003">
    <property type="protein sequence ID" value="MBD0832117.1"/>
    <property type="molecule type" value="Genomic_DNA"/>
</dbReference>
<gene>
    <name evidence="4" type="ORF">ICJ83_08235</name>
</gene>
<evidence type="ECO:0000259" key="3">
    <source>
        <dbReference type="Pfam" id="PF00501"/>
    </source>
</evidence>
<dbReference type="Gene3D" id="3.30.300.30">
    <property type="match status" value="1"/>
</dbReference>
<dbReference type="InterPro" id="IPR000873">
    <property type="entry name" value="AMP-dep_synth/lig_dom"/>
</dbReference>
<dbReference type="PANTHER" id="PTHR43201:SF5">
    <property type="entry name" value="MEDIUM-CHAIN ACYL-COA LIGASE ACSF2, MITOCHONDRIAL"/>
    <property type="match status" value="1"/>
</dbReference>
<dbReference type="RefSeq" id="WP_188229911.1">
    <property type="nucleotide sequence ID" value="NZ_JACVXB010000003.1"/>
</dbReference>
<comment type="caution">
    <text evidence="4">The sequence shown here is derived from an EMBL/GenBank/DDBJ whole genome shotgun (WGS) entry which is preliminary data.</text>
</comment>
<dbReference type="Proteomes" id="UP000600588">
    <property type="component" value="Unassembled WGS sequence"/>
</dbReference>
<comment type="similarity">
    <text evidence="1">Belongs to the ATP-dependent AMP-binding enzyme family.</text>
</comment>
<name>A0A8J6Q039_9FLAO</name>
<evidence type="ECO:0000256" key="1">
    <source>
        <dbReference type="ARBA" id="ARBA00006432"/>
    </source>
</evidence>
<proteinExistence type="inferred from homology"/>
<reference evidence="4 5" key="1">
    <citation type="submission" date="2020-09" db="EMBL/GenBank/DDBJ databases">
        <title>TT11 complete genome.</title>
        <authorList>
            <person name="Wu Z."/>
        </authorList>
    </citation>
    <scope>NUCLEOTIDE SEQUENCE [LARGE SCALE GENOMIC DNA]</scope>
    <source>
        <strain evidence="4 5">TT11</strain>
    </source>
</reference>
<feature type="domain" description="AMP-dependent synthetase/ligase" evidence="3">
    <location>
        <begin position="60"/>
        <end position="203"/>
    </location>
</feature>
<dbReference type="GO" id="GO:0031956">
    <property type="term" value="F:medium-chain fatty acid-CoA ligase activity"/>
    <property type="evidence" value="ECO:0007669"/>
    <property type="project" value="TreeGrafter"/>
</dbReference>
<dbReference type="Pfam" id="PF00501">
    <property type="entry name" value="AMP-binding"/>
    <property type="match status" value="1"/>
</dbReference>
<sequence>MQVTYQNIHPKFKIEGFHYTKEYLLELAYDFVKEGKPFEKEIGNFLFQWLDNHETIKVTTSGSTGNPKTIEISKQAMVNSALATGDFFNLKPGNKALCCLPATYIAGKMMLVRAIILGLDIDIVEPASEVTFNTKSPYHFCAMVPMQVEHVLDKLDNIETLILGGVAVPDHLKTKLQKVKTKVFETYGMTETVTHIALKPLNHNKYSDFYFHTVPGVTVSSDNRECLVIEAPKISSDKIVTNDIVKIHSNTMFEWLGRFDNVINSGGIKLFPEQIEKKLQGKLKERFFVASESDQVLGERLILVIEANSNSLDKKVFSELNKFEKPKAIYAVHAFAETNSGKIQRKKTLQLINK</sequence>
<evidence type="ECO:0000313" key="5">
    <source>
        <dbReference type="Proteomes" id="UP000600588"/>
    </source>
</evidence>
<dbReference type="AlphaFoldDB" id="A0A8J6Q039"/>
<keyword evidence="5" id="KW-1185">Reference proteome</keyword>
<dbReference type="PANTHER" id="PTHR43201">
    <property type="entry name" value="ACYL-COA SYNTHETASE"/>
    <property type="match status" value="1"/>
</dbReference>
<accession>A0A8J6Q039</accession>
<dbReference type="SUPFAM" id="SSF56801">
    <property type="entry name" value="Acetyl-CoA synthetase-like"/>
    <property type="match status" value="1"/>
</dbReference>
<keyword evidence="2" id="KW-0436">Ligase</keyword>